<dbReference type="InterPro" id="IPR002575">
    <property type="entry name" value="Aminoglycoside_PTrfase"/>
</dbReference>
<dbReference type="Pfam" id="PF01636">
    <property type="entry name" value="APH"/>
    <property type="match status" value="1"/>
</dbReference>
<keyword evidence="2" id="KW-0808">Transferase</keyword>
<dbReference type="RefSeq" id="WP_115303712.1">
    <property type="nucleotide sequence ID" value="NZ_CAAAHO010000005.1"/>
</dbReference>
<dbReference type="InterPro" id="IPR011009">
    <property type="entry name" value="Kinase-like_dom_sf"/>
</dbReference>
<dbReference type="EMBL" id="UGNV01000001">
    <property type="protein sequence ID" value="STX29992.1"/>
    <property type="molecule type" value="Genomic_DNA"/>
</dbReference>
<dbReference type="AlphaFoldDB" id="A0A378I572"/>
<evidence type="ECO:0000259" key="1">
    <source>
        <dbReference type="Pfam" id="PF01636"/>
    </source>
</evidence>
<dbReference type="SUPFAM" id="SSF56112">
    <property type="entry name" value="Protein kinase-like (PK-like)"/>
    <property type="match status" value="1"/>
</dbReference>
<dbReference type="OrthoDB" id="179763at2"/>
<dbReference type="GO" id="GO:0016740">
    <property type="term" value="F:transferase activity"/>
    <property type="evidence" value="ECO:0007669"/>
    <property type="project" value="UniProtKB-KW"/>
</dbReference>
<accession>A0A378I572</accession>
<evidence type="ECO:0000313" key="3">
    <source>
        <dbReference type="Proteomes" id="UP000254968"/>
    </source>
</evidence>
<gene>
    <name evidence="2" type="ORF">NCTC13315_02553</name>
</gene>
<proteinExistence type="predicted"/>
<reference evidence="2 3" key="1">
    <citation type="submission" date="2018-06" db="EMBL/GenBank/DDBJ databases">
        <authorList>
            <consortium name="Pathogen Informatics"/>
            <person name="Doyle S."/>
        </authorList>
    </citation>
    <scope>NUCLEOTIDE SEQUENCE [LARGE SCALE GENOMIC DNA]</scope>
    <source>
        <strain evidence="2 3">NCTC13315</strain>
    </source>
</reference>
<dbReference type="Gene3D" id="3.90.1200.10">
    <property type="match status" value="1"/>
</dbReference>
<name>A0A378I572_9GAMM</name>
<evidence type="ECO:0000313" key="2">
    <source>
        <dbReference type="EMBL" id="STX29992.1"/>
    </source>
</evidence>
<keyword evidence="3" id="KW-1185">Reference proteome</keyword>
<dbReference type="Proteomes" id="UP000254968">
    <property type="component" value="Unassembled WGS sequence"/>
</dbReference>
<organism evidence="2 3">
    <name type="scientific">Legionella beliardensis</name>
    <dbReference type="NCBI Taxonomy" id="91822"/>
    <lineage>
        <taxon>Bacteria</taxon>
        <taxon>Pseudomonadati</taxon>
        <taxon>Pseudomonadota</taxon>
        <taxon>Gammaproteobacteria</taxon>
        <taxon>Legionellales</taxon>
        <taxon>Legionellaceae</taxon>
        <taxon>Legionella</taxon>
    </lineage>
</organism>
<protein>
    <submittedName>
        <fullName evidence="2">Aminoglycoside phosphotransferase</fullName>
    </submittedName>
</protein>
<feature type="domain" description="Aminoglycoside phosphotransferase" evidence="1">
    <location>
        <begin position="152"/>
        <end position="235"/>
    </location>
</feature>
<sequence length="293" mass="33412">MRTEHWACNFFNQEIITIAALQGGLQHHLDLIKLADGSQWVCKAFSSRTWLGQVTYQQLLATEKITSLIADELNLTYRALCPVNSSPILTLKKGYGIIRPFYEGNISSIISIRQAHILGGVLARIHLLNLTTENALPFPAINWPKTTPCPNWLRDIINQCNASLAAESWLVSHRDIHATNIVWQAHNRLHLIDWESAGLIHPGIELVGLACNCAGITRGYFSEQLFLATLQGYRQFRAIPAIANDDWHLIWQSWLLWYRFVVKQQLSEEILATETTLHLLKNKQNCLRHLYKS</sequence>